<keyword evidence="2" id="KW-1185">Reference proteome</keyword>
<protein>
    <submittedName>
        <fullName evidence="1">Uncharacterized protein</fullName>
    </submittedName>
</protein>
<proteinExistence type="predicted"/>
<comment type="caution">
    <text evidence="1">The sequence shown here is derived from an EMBL/GenBank/DDBJ whole genome shotgun (WGS) entry which is preliminary data.</text>
</comment>
<dbReference type="Proteomes" id="UP000821845">
    <property type="component" value="Chromosome 6"/>
</dbReference>
<sequence length="554" mass="62284">MSGAETGGKIEVSAPVRLKDNHNEVDIVPAVDKECKGTSQEVCSSSKAAFRSDEHLDPNDICDTADIFETTLVAEAGLNIASSADRCTSTGISRPSLSSTVASGDTLDLGVETDDTLTAEAQSPLASAKSTEHCLPMQLPTDVPKSGSVTSGDTLDLGVESDDMFVAEVHSPVASEKSANCCQPTSQTANASTHDVLGQQCADMLGCVLPQNFSVPSADTKSLAVDSPAHPLLASTSSEDELHIPEDLDMREKLKLIRAQQERHFRSLHEPEDQHAHVNNTVPSDIKGLEPQLPIAKAPEVKNKAPFMSEDPDENMDNENPEWEAVRSLTTDEERYRAVQVVWHNIRIPDPHKELSTFNYRRHTLSMKHAKNPPSSKPKRRKRKASHNSQHEHTKPVKRQRFDTDIIDLKLKELKRKREKDVTKAQKTFRDDIRELHMTLMSTSQEMHASHDHGHSSKHHRRAHTTPWDFRYYLSQEQRICEEFKANEKSIQSNYMAKEHKLLSARNEVRCVDDFYAGLRDKDPRLLSDKQVREHLKREEMLGYFKVVYKTPKE</sequence>
<evidence type="ECO:0000313" key="1">
    <source>
        <dbReference type="EMBL" id="KAH6928013.1"/>
    </source>
</evidence>
<organism evidence="1 2">
    <name type="scientific">Hyalomma asiaticum</name>
    <name type="common">Tick</name>
    <dbReference type="NCBI Taxonomy" id="266040"/>
    <lineage>
        <taxon>Eukaryota</taxon>
        <taxon>Metazoa</taxon>
        <taxon>Ecdysozoa</taxon>
        <taxon>Arthropoda</taxon>
        <taxon>Chelicerata</taxon>
        <taxon>Arachnida</taxon>
        <taxon>Acari</taxon>
        <taxon>Parasitiformes</taxon>
        <taxon>Ixodida</taxon>
        <taxon>Ixodoidea</taxon>
        <taxon>Ixodidae</taxon>
        <taxon>Hyalomminae</taxon>
        <taxon>Hyalomma</taxon>
    </lineage>
</organism>
<dbReference type="EMBL" id="CM023486">
    <property type="protein sequence ID" value="KAH6928013.1"/>
    <property type="molecule type" value="Genomic_DNA"/>
</dbReference>
<accession>A0ACB7RZW9</accession>
<reference evidence="1" key="1">
    <citation type="submission" date="2020-05" db="EMBL/GenBank/DDBJ databases">
        <title>Large-scale comparative analyses of tick genomes elucidate their genetic diversity and vector capacities.</title>
        <authorList>
            <person name="Jia N."/>
            <person name="Wang J."/>
            <person name="Shi W."/>
            <person name="Du L."/>
            <person name="Sun Y."/>
            <person name="Zhan W."/>
            <person name="Jiang J."/>
            <person name="Wang Q."/>
            <person name="Zhang B."/>
            <person name="Ji P."/>
            <person name="Sakyi L.B."/>
            <person name="Cui X."/>
            <person name="Yuan T."/>
            <person name="Jiang B."/>
            <person name="Yang W."/>
            <person name="Lam T.T.-Y."/>
            <person name="Chang Q."/>
            <person name="Ding S."/>
            <person name="Wang X."/>
            <person name="Zhu J."/>
            <person name="Ruan X."/>
            <person name="Zhao L."/>
            <person name="Wei J."/>
            <person name="Que T."/>
            <person name="Du C."/>
            <person name="Cheng J."/>
            <person name="Dai P."/>
            <person name="Han X."/>
            <person name="Huang E."/>
            <person name="Gao Y."/>
            <person name="Liu J."/>
            <person name="Shao H."/>
            <person name="Ye R."/>
            <person name="Li L."/>
            <person name="Wei W."/>
            <person name="Wang X."/>
            <person name="Wang C."/>
            <person name="Yang T."/>
            <person name="Huo Q."/>
            <person name="Li W."/>
            <person name="Guo W."/>
            <person name="Chen H."/>
            <person name="Zhou L."/>
            <person name="Ni X."/>
            <person name="Tian J."/>
            <person name="Zhou Y."/>
            <person name="Sheng Y."/>
            <person name="Liu T."/>
            <person name="Pan Y."/>
            <person name="Xia L."/>
            <person name="Li J."/>
            <person name="Zhao F."/>
            <person name="Cao W."/>
        </authorList>
    </citation>
    <scope>NUCLEOTIDE SEQUENCE</scope>
    <source>
        <strain evidence="1">Hyas-2018</strain>
    </source>
</reference>
<gene>
    <name evidence="1" type="ORF">HPB50_010593</name>
</gene>
<name>A0ACB7RZW9_HYAAI</name>
<evidence type="ECO:0000313" key="2">
    <source>
        <dbReference type="Proteomes" id="UP000821845"/>
    </source>
</evidence>